<protein>
    <submittedName>
        <fullName evidence="1">Uncharacterized protein</fullName>
    </submittedName>
</protein>
<name>A0ABP8L3F9_9BACT</name>
<reference evidence="2" key="1">
    <citation type="journal article" date="2019" name="Int. J. Syst. Evol. Microbiol.">
        <title>The Global Catalogue of Microorganisms (GCM) 10K type strain sequencing project: providing services to taxonomists for standard genome sequencing and annotation.</title>
        <authorList>
            <consortium name="The Broad Institute Genomics Platform"/>
            <consortium name="The Broad Institute Genome Sequencing Center for Infectious Disease"/>
            <person name="Wu L."/>
            <person name="Ma J."/>
        </authorList>
    </citation>
    <scope>NUCLEOTIDE SEQUENCE [LARGE SCALE GENOMIC DNA]</scope>
    <source>
        <strain evidence="2">JCM 17925</strain>
    </source>
</reference>
<evidence type="ECO:0000313" key="1">
    <source>
        <dbReference type="EMBL" id="GAA4421516.1"/>
    </source>
</evidence>
<dbReference type="Proteomes" id="UP001500936">
    <property type="component" value="Unassembled WGS sequence"/>
</dbReference>
<sequence>MTLAANVLAIENENRKIEEVKKAAVRKLLLQGKLTVGEIADANDVTVDIVLDIQRNLSTDK</sequence>
<keyword evidence="2" id="KW-1185">Reference proteome</keyword>
<dbReference type="EMBL" id="BAABHB010000028">
    <property type="protein sequence ID" value="GAA4421516.1"/>
    <property type="molecule type" value="Genomic_DNA"/>
</dbReference>
<dbReference type="RefSeq" id="WP_345271590.1">
    <property type="nucleotide sequence ID" value="NZ_BAABHB010000028.1"/>
</dbReference>
<organism evidence="1 2">
    <name type="scientific">Nibrella viscosa</name>
    <dbReference type="NCBI Taxonomy" id="1084524"/>
    <lineage>
        <taxon>Bacteria</taxon>
        <taxon>Pseudomonadati</taxon>
        <taxon>Bacteroidota</taxon>
        <taxon>Cytophagia</taxon>
        <taxon>Cytophagales</taxon>
        <taxon>Spirosomataceae</taxon>
        <taxon>Nibrella</taxon>
    </lineage>
</organism>
<comment type="caution">
    <text evidence="1">The sequence shown here is derived from an EMBL/GenBank/DDBJ whole genome shotgun (WGS) entry which is preliminary data.</text>
</comment>
<accession>A0ABP8L3F9</accession>
<proteinExistence type="predicted"/>
<gene>
    <name evidence="1" type="ORF">GCM10023187_57440</name>
</gene>
<evidence type="ECO:0000313" key="2">
    <source>
        <dbReference type="Proteomes" id="UP001500936"/>
    </source>
</evidence>